<reference evidence="1" key="1">
    <citation type="journal article" date="2015" name="Genome Biol. Evol.">
        <title>Organellar Genomes of White Spruce (Picea glauca): Assembly and Annotation.</title>
        <authorList>
            <person name="Jackman S.D."/>
            <person name="Warren R.L."/>
            <person name="Gibb E.A."/>
            <person name="Vandervalk B.P."/>
            <person name="Mohamadi H."/>
            <person name="Chu J."/>
            <person name="Raymond A."/>
            <person name="Pleasance S."/>
            <person name="Coope R."/>
            <person name="Wildung M.R."/>
            <person name="Ritland C.E."/>
            <person name="Bousquet J."/>
            <person name="Jones S.J."/>
            <person name="Bohlmann J."/>
            <person name="Birol I."/>
        </authorList>
    </citation>
    <scope>NUCLEOTIDE SEQUENCE [LARGE SCALE GENOMIC DNA]</scope>
    <source>
        <tissue evidence="1">Flushing bud</tissue>
    </source>
</reference>
<sequence length="123" mass="14264">MHSHRSVSFPRRPASLRIVGGGRIPQFQFPASPLFQGFLFTKSKIEGGCRHSERHQPNKRTRRPISTGPFQSYLLLESRFNVPKDGEECTQSRLCPEERKRAEPEREALIYLYINLRNTIPEV</sequence>
<proteinExistence type="predicted"/>
<dbReference type="AlphaFoldDB" id="A0A117NHY4"/>
<organism evidence="1">
    <name type="scientific">Picea glauca</name>
    <name type="common">White spruce</name>
    <name type="synonym">Pinus glauca</name>
    <dbReference type="NCBI Taxonomy" id="3330"/>
    <lineage>
        <taxon>Eukaryota</taxon>
        <taxon>Viridiplantae</taxon>
        <taxon>Streptophyta</taxon>
        <taxon>Embryophyta</taxon>
        <taxon>Tracheophyta</taxon>
        <taxon>Spermatophyta</taxon>
        <taxon>Pinopsida</taxon>
        <taxon>Pinidae</taxon>
        <taxon>Conifers I</taxon>
        <taxon>Pinales</taxon>
        <taxon>Pinaceae</taxon>
        <taxon>Picea</taxon>
    </lineage>
</organism>
<name>A0A117NHY4_PICGL</name>
<dbReference type="EMBL" id="LKAM01000003">
    <property type="protein sequence ID" value="KUM49098.1"/>
    <property type="molecule type" value="Genomic_DNA"/>
</dbReference>
<comment type="caution">
    <text evidence="1">The sequence shown here is derived from an EMBL/GenBank/DDBJ whole genome shotgun (WGS) entry which is preliminary data.</text>
</comment>
<evidence type="ECO:0000313" key="1">
    <source>
        <dbReference type="EMBL" id="KUM49098.1"/>
    </source>
</evidence>
<geneLocation type="mitochondrion" evidence="1"/>
<protein>
    <submittedName>
        <fullName evidence="1">Uncharacterized protein</fullName>
    </submittedName>
</protein>
<keyword evidence="1" id="KW-0496">Mitochondrion</keyword>
<gene>
    <name evidence="1" type="ORF">ABT39_MTgene3647</name>
</gene>
<accession>A0A117NHY4</accession>